<evidence type="ECO:0000313" key="2">
    <source>
        <dbReference type="Proteomes" id="UP001652582"/>
    </source>
</evidence>
<proteinExistence type="predicted"/>
<organism evidence="2 3">
    <name type="scientific">Bicyclus anynana</name>
    <name type="common">Squinting bush brown butterfly</name>
    <dbReference type="NCBI Taxonomy" id="110368"/>
    <lineage>
        <taxon>Eukaryota</taxon>
        <taxon>Metazoa</taxon>
        <taxon>Ecdysozoa</taxon>
        <taxon>Arthropoda</taxon>
        <taxon>Hexapoda</taxon>
        <taxon>Insecta</taxon>
        <taxon>Pterygota</taxon>
        <taxon>Neoptera</taxon>
        <taxon>Endopterygota</taxon>
        <taxon>Lepidoptera</taxon>
        <taxon>Glossata</taxon>
        <taxon>Ditrysia</taxon>
        <taxon>Papilionoidea</taxon>
        <taxon>Nymphalidae</taxon>
        <taxon>Satyrinae</taxon>
        <taxon>Satyrini</taxon>
        <taxon>Mycalesina</taxon>
        <taxon>Bicyclus</taxon>
    </lineage>
</organism>
<dbReference type="Proteomes" id="UP001652582">
    <property type="component" value="Chromosome 22"/>
</dbReference>
<keyword evidence="2" id="KW-1185">Reference proteome</keyword>
<evidence type="ECO:0000256" key="1">
    <source>
        <dbReference type="SAM" id="MobiDB-lite"/>
    </source>
</evidence>
<dbReference type="RefSeq" id="XP_023953969.2">
    <property type="nucleotide sequence ID" value="XM_024098201.2"/>
</dbReference>
<reference evidence="3" key="1">
    <citation type="submission" date="2025-08" db="UniProtKB">
        <authorList>
            <consortium name="RefSeq"/>
        </authorList>
    </citation>
    <scope>IDENTIFICATION</scope>
</reference>
<evidence type="ECO:0000313" key="3">
    <source>
        <dbReference type="RefSeq" id="XP_023953969.2"/>
    </source>
</evidence>
<feature type="region of interest" description="Disordered" evidence="1">
    <location>
        <begin position="29"/>
        <end position="66"/>
    </location>
</feature>
<dbReference type="AlphaFoldDB" id="A0A6J1P817"/>
<name>A0A6J1P817_BICAN</name>
<dbReference type="KEGG" id="bany:112057692"/>
<sequence length="196" mass="22309">MALFDIFGDQLTRQTKKHVSRQPLNDIENMGKSVKLGPTKANNTENMGKMINSGPIKPNEPVKSMKKGGEVKKSFLSNTGKALQSTPRAVFTPKANNMLQFIYNDETDEVEPGYSFEELEFTKPTYVNDNYHRDALDYLYMPEPQKTKCVSPPQTPPPNIRRHSMELDCSYNDEFFTDDFSNESIPVDDLGLPELY</sequence>
<dbReference type="OrthoDB" id="8115598at2759"/>
<gene>
    <name evidence="3" type="primary">LOC112057692</name>
</gene>
<protein>
    <submittedName>
        <fullName evidence="3">Uncharacterized protein LOC112057692</fullName>
    </submittedName>
</protein>
<accession>A0A6J1P817</accession>
<dbReference type="GeneID" id="112057692"/>